<evidence type="ECO:0000256" key="1">
    <source>
        <dbReference type="ARBA" id="ARBA00004141"/>
    </source>
</evidence>
<dbReference type="AlphaFoldDB" id="A0A2S9WRK6"/>
<evidence type="ECO:0000256" key="2">
    <source>
        <dbReference type="ARBA" id="ARBA00022692"/>
    </source>
</evidence>
<dbReference type="Pfam" id="PF06271">
    <property type="entry name" value="RDD"/>
    <property type="match status" value="1"/>
</dbReference>
<gene>
    <name evidence="7" type="ORF">BST86_02690</name>
</gene>
<protein>
    <recommendedName>
        <fullName evidence="6">RDD domain-containing protein</fullName>
    </recommendedName>
</protein>
<comment type="subcellular location">
    <subcellularLocation>
        <location evidence="1">Membrane</location>
        <topology evidence="1">Multi-pass membrane protein</topology>
    </subcellularLocation>
</comment>
<evidence type="ECO:0000313" key="7">
    <source>
        <dbReference type="EMBL" id="PRP66069.1"/>
    </source>
</evidence>
<sequence length="243" mass="27635">MSNTSINTAQNVNINYHISSLGYRITGVLVDLVIMFVYIIILGYIEDGMSNLFDNFTTFGLSQLMFLPVAFYSLFFNIVFNGRTPGKFVVGTKVVKIDGSPATWSDYLISWMLRLVDIWITAPTFGGVGILAIIFSDKNQRLGDMASDTIVIDTRKKTKISHTILEDVKEDYEPTFLTVNMLTDKDVNEIKEIYRLAGESRDYETLKMLRIKVEQLLQVNSDLRDGIFVRTVLKDYSYLTQGN</sequence>
<dbReference type="RefSeq" id="WP_105981920.1">
    <property type="nucleotide sequence ID" value="NZ_MQUC01000003.1"/>
</dbReference>
<dbReference type="InterPro" id="IPR010432">
    <property type="entry name" value="RDD"/>
</dbReference>
<dbReference type="EMBL" id="MQUC01000003">
    <property type="protein sequence ID" value="PRP66069.1"/>
    <property type="molecule type" value="Genomic_DNA"/>
</dbReference>
<proteinExistence type="predicted"/>
<feature type="transmembrane region" description="Helical" evidence="5">
    <location>
        <begin position="56"/>
        <end position="80"/>
    </location>
</feature>
<reference evidence="7 8" key="1">
    <citation type="submission" date="2016-11" db="EMBL/GenBank/DDBJ databases">
        <title>Trade-off between light-utilization and light-protection in marine flavobacteria.</title>
        <authorList>
            <person name="Kumagai Y."/>
        </authorList>
    </citation>
    <scope>NUCLEOTIDE SEQUENCE [LARGE SCALE GENOMIC DNA]</scope>
    <source>
        <strain evidence="7 8">JCM 17109</strain>
    </source>
</reference>
<evidence type="ECO:0000259" key="6">
    <source>
        <dbReference type="Pfam" id="PF06271"/>
    </source>
</evidence>
<dbReference type="GO" id="GO:0016020">
    <property type="term" value="C:membrane"/>
    <property type="evidence" value="ECO:0007669"/>
    <property type="project" value="UniProtKB-SubCell"/>
</dbReference>
<comment type="caution">
    <text evidence="7">The sequence shown here is derived from an EMBL/GenBank/DDBJ whole genome shotgun (WGS) entry which is preliminary data.</text>
</comment>
<dbReference type="OrthoDB" id="9814143at2"/>
<name>A0A2S9WRK6_9FLAO</name>
<accession>A0A2S9WRK6</accession>
<feature type="transmembrane region" description="Helical" evidence="5">
    <location>
        <begin position="111"/>
        <end position="135"/>
    </location>
</feature>
<evidence type="ECO:0000256" key="4">
    <source>
        <dbReference type="ARBA" id="ARBA00023136"/>
    </source>
</evidence>
<keyword evidence="3 5" id="KW-1133">Transmembrane helix</keyword>
<keyword evidence="2 5" id="KW-0812">Transmembrane</keyword>
<feature type="transmembrane region" description="Helical" evidence="5">
    <location>
        <begin position="21"/>
        <end position="44"/>
    </location>
</feature>
<dbReference type="Proteomes" id="UP000239532">
    <property type="component" value="Unassembled WGS sequence"/>
</dbReference>
<dbReference type="PANTHER" id="PTHR38480:SF1">
    <property type="entry name" value="SLR0254 PROTEIN"/>
    <property type="match status" value="1"/>
</dbReference>
<keyword evidence="8" id="KW-1185">Reference proteome</keyword>
<dbReference type="PANTHER" id="PTHR38480">
    <property type="entry name" value="SLR0254 PROTEIN"/>
    <property type="match status" value="1"/>
</dbReference>
<evidence type="ECO:0000256" key="5">
    <source>
        <dbReference type="SAM" id="Phobius"/>
    </source>
</evidence>
<keyword evidence="4 5" id="KW-0472">Membrane</keyword>
<evidence type="ECO:0000256" key="3">
    <source>
        <dbReference type="ARBA" id="ARBA00022989"/>
    </source>
</evidence>
<feature type="domain" description="RDD" evidence="6">
    <location>
        <begin position="20"/>
        <end position="147"/>
    </location>
</feature>
<evidence type="ECO:0000313" key="8">
    <source>
        <dbReference type="Proteomes" id="UP000239532"/>
    </source>
</evidence>
<organism evidence="7 8">
    <name type="scientific">Nonlabens agnitus</name>
    <dbReference type="NCBI Taxonomy" id="870484"/>
    <lineage>
        <taxon>Bacteria</taxon>
        <taxon>Pseudomonadati</taxon>
        <taxon>Bacteroidota</taxon>
        <taxon>Flavobacteriia</taxon>
        <taxon>Flavobacteriales</taxon>
        <taxon>Flavobacteriaceae</taxon>
        <taxon>Nonlabens</taxon>
    </lineage>
</organism>